<protein>
    <submittedName>
        <fullName evidence="3">D-threitol dehydrogenase</fullName>
    </submittedName>
</protein>
<dbReference type="PANTHER" id="PTHR24321:SF8">
    <property type="entry name" value="ESTRADIOL 17-BETA-DEHYDROGENASE 8-RELATED"/>
    <property type="match status" value="1"/>
</dbReference>
<evidence type="ECO:0000256" key="1">
    <source>
        <dbReference type="ARBA" id="ARBA00006484"/>
    </source>
</evidence>
<keyword evidence="2" id="KW-0560">Oxidoreductase</keyword>
<reference evidence="3 4" key="1">
    <citation type="journal article" date="2014" name="Int. J. Syst. Evol. Microbiol.">
        <title>Complete genome sequence of Corynebacterium casei LMG S-19264T (=DSM 44701T), isolated from a smear-ripened cheese.</title>
        <authorList>
            <consortium name="US DOE Joint Genome Institute (JGI-PGF)"/>
            <person name="Walter F."/>
            <person name="Albersmeier A."/>
            <person name="Kalinowski J."/>
            <person name="Ruckert C."/>
        </authorList>
    </citation>
    <scope>NUCLEOTIDE SEQUENCE [LARGE SCALE GENOMIC DNA]</scope>
    <source>
        <strain evidence="3 4">CGMCC 4.7206</strain>
    </source>
</reference>
<dbReference type="EMBL" id="BMMT01000019">
    <property type="protein sequence ID" value="GGJ01892.1"/>
    <property type="molecule type" value="Genomic_DNA"/>
</dbReference>
<dbReference type="AlphaFoldDB" id="A0A917K5K6"/>
<dbReference type="Gene3D" id="3.40.50.720">
    <property type="entry name" value="NAD(P)-binding Rossmann-like Domain"/>
    <property type="match status" value="1"/>
</dbReference>
<dbReference type="RefSeq" id="WP_188990703.1">
    <property type="nucleotide sequence ID" value="NZ_BMMT01000019.1"/>
</dbReference>
<dbReference type="PRINTS" id="PR00081">
    <property type="entry name" value="GDHRDH"/>
</dbReference>
<dbReference type="PANTHER" id="PTHR24321">
    <property type="entry name" value="DEHYDROGENASES, SHORT CHAIN"/>
    <property type="match status" value="1"/>
</dbReference>
<sequence length="262" mass="27177">MTGDPRRTAVVSGAAQGIGAATAAQLARDGWRIAVLDVNGDGAEQRAEQLDAEFPVDGGHLGIRCDVSDEAEVLRATGLVARSSGRIDAVVCGAGNLVRAPATELGADVWRRHLDIHLTGSFLLAQSAFEHLRRTGGSVVTIASVAATLGLPRRVAYAAAKTGVVGMTRTLAAEWGPHGIRVNAVAPGYVDTEMVRSGFRAGTLDERALLDRTPLRRLATPEDIAAAIGFLVSPAAGFITGVLLPVDGGLIIDGTFDQSRAP</sequence>
<organism evidence="3 4">
    <name type="scientific">Saccharopolyspora thermophila</name>
    <dbReference type="NCBI Taxonomy" id="89367"/>
    <lineage>
        <taxon>Bacteria</taxon>
        <taxon>Bacillati</taxon>
        <taxon>Actinomycetota</taxon>
        <taxon>Actinomycetes</taxon>
        <taxon>Pseudonocardiales</taxon>
        <taxon>Pseudonocardiaceae</taxon>
        <taxon>Saccharopolyspora</taxon>
    </lineage>
</organism>
<dbReference type="Pfam" id="PF13561">
    <property type="entry name" value="adh_short_C2"/>
    <property type="match status" value="1"/>
</dbReference>
<dbReference type="PRINTS" id="PR00080">
    <property type="entry name" value="SDRFAMILY"/>
</dbReference>
<dbReference type="InterPro" id="IPR020904">
    <property type="entry name" value="Sc_DH/Rdtase_CS"/>
</dbReference>
<dbReference type="GO" id="GO:0016491">
    <property type="term" value="F:oxidoreductase activity"/>
    <property type="evidence" value="ECO:0007669"/>
    <property type="project" value="UniProtKB-KW"/>
</dbReference>
<evidence type="ECO:0000313" key="3">
    <source>
        <dbReference type="EMBL" id="GGJ01892.1"/>
    </source>
</evidence>
<dbReference type="CDD" id="cd05233">
    <property type="entry name" value="SDR_c"/>
    <property type="match status" value="1"/>
</dbReference>
<proteinExistence type="inferred from homology"/>
<evidence type="ECO:0000313" key="4">
    <source>
        <dbReference type="Proteomes" id="UP000597989"/>
    </source>
</evidence>
<dbReference type="InterPro" id="IPR002347">
    <property type="entry name" value="SDR_fam"/>
</dbReference>
<accession>A0A917K5K6</accession>
<name>A0A917K5K6_9PSEU</name>
<dbReference type="PROSITE" id="PS00061">
    <property type="entry name" value="ADH_SHORT"/>
    <property type="match status" value="1"/>
</dbReference>
<comment type="caution">
    <text evidence="3">The sequence shown here is derived from an EMBL/GenBank/DDBJ whole genome shotgun (WGS) entry which is preliminary data.</text>
</comment>
<comment type="similarity">
    <text evidence="1">Belongs to the short-chain dehydrogenases/reductases (SDR) family.</text>
</comment>
<dbReference type="Proteomes" id="UP000597989">
    <property type="component" value="Unassembled WGS sequence"/>
</dbReference>
<dbReference type="InterPro" id="IPR036291">
    <property type="entry name" value="NAD(P)-bd_dom_sf"/>
</dbReference>
<evidence type="ECO:0000256" key="2">
    <source>
        <dbReference type="ARBA" id="ARBA00023002"/>
    </source>
</evidence>
<dbReference type="SUPFAM" id="SSF51735">
    <property type="entry name" value="NAD(P)-binding Rossmann-fold domains"/>
    <property type="match status" value="1"/>
</dbReference>
<dbReference type="FunFam" id="3.40.50.720:FF:000084">
    <property type="entry name" value="Short-chain dehydrogenase reductase"/>
    <property type="match status" value="1"/>
</dbReference>
<gene>
    <name evidence="3" type="primary">dthD</name>
    <name evidence="3" type="ORF">GCM10011581_43840</name>
</gene>